<dbReference type="AlphaFoldDB" id="A0AAN6X4S2"/>
<comment type="caution">
    <text evidence="1">The sequence shown here is derived from an EMBL/GenBank/DDBJ whole genome shotgun (WGS) entry which is preliminary data.</text>
</comment>
<sequence>MGWFSSALQGIGHAVSWIKQNSGTIAQAASTIAQVAGATHLEKMLDSLPAQIKNDPTLEVIAAAVPAETTFLWFDPAPVDSKGQPNRGLVRDLGKMLTVRSFPTVLPSGSGDINAVAVETIKDGLIQSTRFSIPSGDGSCVITGCHAYYSIPLGQTGTNSVWHAGLVMHKITTASYRKLESPRNKSLTLTHNVNHSSSEPQWLCTMNVQWEDSVSANIVAPQLIQQLQANAPGFVLHHCSLDGMDQHIKIQCPNDTTPSQAKGLVRQCIKTAMSDSGLVTAVATVHFLTPDVQLTMSTLILPTSTTN</sequence>
<proteinExistence type="predicted"/>
<organism evidence="1 2">
    <name type="scientific">Triangularia verruculosa</name>
    <dbReference type="NCBI Taxonomy" id="2587418"/>
    <lineage>
        <taxon>Eukaryota</taxon>
        <taxon>Fungi</taxon>
        <taxon>Dikarya</taxon>
        <taxon>Ascomycota</taxon>
        <taxon>Pezizomycotina</taxon>
        <taxon>Sordariomycetes</taxon>
        <taxon>Sordariomycetidae</taxon>
        <taxon>Sordariales</taxon>
        <taxon>Podosporaceae</taxon>
        <taxon>Triangularia</taxon>
    </lineage>
</organism>
<protein>
    <submittedName>
        <fullName evidence="1">Uncharacterized protein</fullName>
    </submittedName>
</protein>
<gene>
    <name evidence="1" type="ORF">QBC40DRAFT_344384</name>
</gene>
<evidence type="ECO:0000313" key="2">
    <source>
        <dbReference type="Proteomes" id="UP001303160"/>
    </source>
</evidence>
<evidence type="ECO:0000313" key="1">
    <source>
        <dbReference type="EMBL" id="KAK4194029.1"/>
    </source>
</evidence>
<reference evidence="1" key="2">
    <citation type="submission" date="2023-05" db="EMBL/GenBank/DDBJ databases">
        <authorList>
            <consortium name="Lawrence Berkeley National Laboratory"/>
            <person name="Steindorff A."/>
            <person name="Hensen N."/>
            <person name="Bonometti L."/>
            <person name="Westerberg I."/>
            <person name="Brannstrom I.O."/>
            <person name="Guillou S."/>
            <person name="Cros-Aarteil S."/>
            <person name="Calhoun S."/>
            <person name="Haridas S."/>
            <person name="Kuo A."/>
            <person name="Mondo S."/>
            <person name="Pangilinan J."/>
            <person name="Riley R."/>
            <person name="Labutti K."/>
            <person name="Andreopoulos B."/>
            <person name="Lipzen A."/>
            <person name="Chen C."/>
            <person name="Yanf M."/>
            <person name="Daum C."/>
            <person name="Ng V."/>
            <person name="Clum A."/>
            <person name="Ohm R."/>
            <person name="Martin F."/>
            <person name="Silar P."/>
            <person name="Natvig D."/>
            <person name="Lalanne C."/>
            <person name="Gautier V."/>
            <person name="Ament-Velasquez S.L."/>
            <person name="Kruys A."/>
            <person name="Hutchinson M.I."/>
            <person name="Powell A.J."/>
            <person name="Barry K."/>
            <person name="Miller A.N."/>
            <person name="Grigoriev I.V."/>
            <person name="Debuchy R."/>
            <person name="Gladieux P."/>
            <person name="Thoren M.H."/>
            <person name="Johannesson H."/>
        </authorList>
    </citation>
    <scope>NUCLEOTIDE SEQUENCE</scope>
    <source>
        <strain evidence="1">CBS 315.58</strain>
    </source>
</reference>
<accession>A0AAN6X4S2</accession>
<dbReference type="EMBL" id="MU864129">
    <property type="protein sequence ID" value="KAK4194029.1"/>
    <property type="molecule type" value="Genomic_DNA"/>
</dbReference>
<name>A0AAN6X4S2_9PEZI</name>
<keyword evidence="2" id="KW-1185">Reference proteome</keyword>
<dbReference type="Proteomes" id="UP001303160">
    <property type="component" value="Unassembled WGS sequence"/>
</dbReference>
<reference evidence="1" key="1">
    <citation type="journal article" date="2023" name="Mol. Phylogenet. Evol.">
        <title>Genome-scale phylogeny and comparative genomics of the fungal order Sordariales.</title>
        <authorList>
            <person name="Hensen N."/>
            <person name="Bonometti L."/>
            <person name="Westerberg I."/>
            <person name="Brannstrom I.O."/>
            <person name="Guillou S."/>
            <person name="Cros-Aarteil S."/>
            <person name="Calhoun S."/>
            <person name="Haridas S."/>
            <person name="Kuo A."/>
            <person name="Mondo S."/>
            <person name="Pangilinan J."/>
            <person name="Riley R."/>
            <person name="LaButti K."/>
            <person name="Andreopoulos B."/>
            <person name="Lipzen A."/>
            <person name="Chen C."/>
            <person name="Yan M."/>
            <person name="Daum C."/>
            <person name="Ng V."/>
            <person name="Clum A."/>
            <person name="Steindorff A."/>
            <person name="Ohm R.A."/>
            <person name="Martin F."/>
            <person name="Silar P."/>
            <person name="Natvig D.O."/>
            <person name="Lalanne C."/>
            <person name="Gautier V."/>
            <person name="Ament-Velasquez S.L."/>
            <person name="Kruys A."/>
            <person name="Hutchinson M.I."/>
            <person name="Powell A.J."/>
            <person name="Barry K."/>
            <person name="Miller A.N."/>
            <person name="Grigoriev I.V."/>
            <person name="Debuchy R."/>
            <person name="Gladieux P."/>
            <person name="Hiltunen Thoren M."/>
            <person name="Johannesson H."/>
        </authorList>
    </citation>
    <scope>NUCLEOTIDE SEQUENCE</scope>
    <source>
        <strain evidence="1">CBS 315.58</strain>
    </source>
</reference>